<reference evidence="2 3" key="1">
    <citation type="journal article" date="2018" name="J. Allergy Clin. Immunol.">
        <title>High-quality assembly of Dermatophagoides pteronyssinus genome and transcriptome reveals a wide range of novel allergens.</title>
        <authorList>
            <person name="Liu X.Y."/>
            <person name="Yang K.Y."/>
            <person name="Wang M.Q."/>
            <person name="Kwok J.S."/>
            <person name="Zeng X."/>
            <person name="Yang Z."/>
            <person name="Xiao X.J."/>
            <person name="Lau C.P."/>
            <person name="Li Y."/>
            <person name="Huang Z.M."/>
            <person name="Ba J.G."/>
            <person name="Yim A.K."/>
            <person name="Ouyang C.Y."/>
            <person name="Ngai S.M."/>
            <person name="Chan T.F."/>
            <person name="Leung E.L."/>
            <person name="Liu L."/>
            <person name="Liu Z.G."/>
            <person name="Tsui S.K."/>
        </authorList>
    </citation>
    <scope>NUCLEOTIDE SEQUENCE [LARGE SCALE GENOMIC DNA]</scope>
    <source>
        <strain evidence="2">Derp</strain>
    </source>
</reference>
<keyword evidence="1" id="KW-1133">Transmembrane helix</keyword>
<evidence type="ECO:0000313" key="2">
    <source>
        <dbReference type="EMBL" id="KAH9415959.1"/>
    </source>
</evidence>
<reference evidence="2 3" key="2">
    <citation type="journal article" date="2022" name="Mol. Biol. Evol.">
        <title>Comparative Genomics Reveals Insights into the Divergent Evolution of Astigmatic Mites and Household Pest Adaptations.</title>
        <authorList>
            <person name="Xiong Q."/>
            <person name="Wan A.T."/>
            <person name="Liu X."/>
            <person name="Fung C.S."/>
            <person name="Xiao X."/>
            <person name="Malainual N."/>
            <person name="Hou J."/>
            <person name="Wang L."/>
            <person name="Wang M."/>
            <person name="Yang K.Y."/>
            <person name="Cui Y."/>
            <person name="Leung E.L."/>
            <person name="Nong W."/>
            <person name="Shin S.K."/>
            <person name="Au S.W."/>
            <person name="Jeong K.Y."/>
            <person name="Chew F.T."/>
            <person name="Hui J.H."/>
            <person name="Leung T.F."/>
            <person name="Tungtrongchitr A."/>
            <person name="Zhong N."/>
            <person name="Liu Z."/>
            <person name="Tsui S.K."/>
        </authorList>
    </citation>
    <scope>NUCLEOTIDE SEQUENCE [LARGE SCALE GENOMIC DNA]</scope>
    <source>
        <strain evidence="2">Derp</strain>
    </source>
</reference>
<keyword evidence="1" id="KW-0472">Membrane</keyword>
<protein>
    <submittedName>
        <fullName evidence="2">Uncharacterized protein</fullName>
    </submittedName>
</protein>
<name>A0ABQ8J077_DERPT</name>
<dbReference type="Proteomes" id="UP000887458">
    <property type="component" value="Unassembled WGS sequence"/>
</dbReference>
<organism evidence="2 3">
    <name type="scientific">Dermatophagoides pteronyssinus</name>
    <name type="common">European house dust mite</name>
    <dbReference type="NCBI Taxonomy" id="6956"/>
    <lineage>
        <taxon>Eukaryota</taxon>
        <taxon>Metazoa</taxon>
        <taxon>Ecdysozoa</taxon>
        <taxon>Arthropoda</taxon>
        <taxon>Chelicerata</taxon>
        <taxon>Arachnida</taxon>
        <taxon>Acari</taxon>
        <taxon>Acariformes</taxon>
        <taxon>Sarcoptiformes</taxon>
        <taxon>Astigmata</taxon>
        <taxon>Psoroptidia</taxon>
        <taxon>Analgoidea</taxon>
        <taxon>Pyroglyphidae</taxon>
        <taxon>Dermatophagoidinae</taxon>
        <taxon>Dermatophagoides</taxon>
    </lineage>
</organism>
<proteinExistence type="predicted"/>
<comment type="caution">
    <text evidence="2">The sequence shown here is derived from an EMBL/GenBank/DDBJ whole genome shotgun (WGS) entry which is preliminary data.</text>
</comment>
<feature type="transmembrane region" description="Helical" evidence="1">
    <location>
        <begin position="62"/>
        <end position="80"/>
    </location>
</feature>
<evidence type="ECO:0000256" key="1">
    <source>
        <dbReference type="SAM" id="Phobius"/>
    </source>
</evidence>
<keyword evidence="3" id="KW-1185">Reference proteome</keyword>
<gene>
    <name evidence="2" type="ORF">DERP_000453</name>
</gene>
<accession>A0ABQ8J077</accession>
<keyword evidence="1" id="KW-0812">Transmembrane</keyword>
<dbReference type="EMBL" id="NJHN03000095">
    <property type="protein sequence ID" value="KAH9415959.1"/>
    <property type="molecule type" value="Genomic_DNA"/>
</dbReference>
<evidence type="ECO:0000313" key="3">
    <source>
        <dbReference type="Proteomes" id="UP000887458"/>
    </source>
</evidence>
<sequence>MYVVGFDINQQAMIIRLNQDELFERRKKISPMIASCLCSVSQPASGFLFLQPKKKLEYSIRKFITFTNFYFFYLLSTLGIDDDNNDDDDDDQAQE</sequence>